<proteinExistence type="predicted"/>
<dbReference type="Proteomes" id="UP000616839">
    <property type="component" value="Unassembled WGS sequence"/>
</dbReference>
<reference evidence="3" key="1">
    <citation type="submission" date="2020-09" db="EMBL/GenBank/DDBJ databases">
        <title>Nocardioides sp. strain MJB4 16S ribosomal RNA gene Genome sequencing and assembly.</title>
        <authorList>
            <person name="Kim I."/>
        </authorList>
    </citation>
    <scope>NUCLEOTIDE SEQUENCE</scope>
    <source>
        <strain evidence="3">MJB4</strain>
    </source>
</reference>
<evidence type="ECO:0000313" key="3">
    <source>
        <dbReference type="EMBL" id="MBD8869677.1"/>
    </source>
</evidence>
<comment type="caution">
    <text evidence="3">The sequence shown here is derived from an EMBL/GenBank/DDBJ whole genome shotgun (WGS) entry which is preliminary data.</text>
</comment>
<accession>A0A927K411</accession>
<organism evidence="3 4">
    <name type="scientific">Nocardioides donggukensis</name>
    <dbReference type="NCBI Taxonomy" id="2774019"/>
    <lineage>
        <taxon>Bacteria</taxon>
        <taxon>Bacillati</taxon>
        <taxon>Actinomycetota</taxon>
        <taxon>Actinomycetes</taxon>
        <taxon>Propionibacteriales</taxon>
        <taxon>Nocardioidaceae</taxon>
        <taxon>Nocardioides</taxon>
    </lineage>
</organism>
<feature type="transmembrane region" description="Helical" evidence="2">
    <location>
        <begin position="6"/>
        <end position="25"/>
    </location>
</feature>
<protein>
    <submittedName>
        <fullName evidence="3">Uncharacterized protein</fullName>
    </submittedName>
</protein>
<feature type="region of interest" description="Disordered" evidence="1">
    <location>
        <begin position="27"/>
        <end position="54"/>
    </location>
</feature>
<keyword evidence="4" id="KW-1185">Reference proteome</keyword>
<keyword evidence="2" id="KW-0812">Transmembrane</keyword>
<dbReference type="RefSeq" id="WP_192142537.1">
    <property type="nucleotide sequence ID" value="NZ_JACYXZ010000002.1"/>
</dbReference>
<evidence type="ECO:0000256" key="2">
    <source>
        <dbReference type="SAM" id="Phobius"/>
    </source>
</evidence>
<keyword evidence="2" id="KW-1133">Transmembrane helix</keyword>
<sequence>MTELIAFWGTALIIAIVLVALRDVYTDDPRRSSSHRPPRSHHDDPFSHTGAWFH</sequence>
<gene>
    <name evidence="3" type="ORF">IE331_08570</name>
</gene>
<dbReference type="EMBL" id="JACYXZ010000002">
    <property type="protein sequence ID" value="MBD8869677.1"/>
    <property type="molecule type" value="Genomic_DNA"/>
</dbReference>
<keyword evidence="2" id="KW-0472">Membrane</keyword>
<evidence type="ECO:0000256" key="1">
    <source>
        <dbReference type="SAM" id="MobiDB-lite"/>
    </source>
</evidence>
<name>A0A927K411_9ACTN</name>
<evidence type="ECO:0000313" key="4">
    <source>
        <dbReference type="Proteomes" id="UP000616839"/>
    </source>
</evidence>
<dbReference type="AlphaFoldDB" id="A0A927K411"/>